<evidence type="ECO:0000259" key="1">
    <source>
        <dbReference type="Pfam" id="PF01909"/>
    </source>
</evidence>
<dbReference type="AlphaFoldDB" id="A0A133UF39"/>
<evidence type="ECO:0000313" key="2">
    <source>
        <dbReference type="EMBL" id="KXA92805.1"/>
    </source>
</evidence>
<proteinExistence type="predicted"/>
<dbReference type="InterPro" id="IPR002934">
    <property type="entry name" value="Polymerase_NTP_transf_dom"/>
</dbReference>
<comment type="caution">
    <text evidence="2">The sequence shown here is derived from an EMBL/GenBank/DDBJ whole genome shotgun (WGS) entry which is preliminary data.</text>
</comment>
<dbReference type="Proteomes" id="UP000070373">
    <property type="component" value="Unassembled WGS sequence"/>
</dbReference>
<dbReference type="Pfam" id="PF01909">
    <property type="entry name" value="NTP_transf_2"/>
    <property type="match status" value="1"/>
</dbReference>
<feature type="domain" description="Polymerase nucleotidyl transferase" evidence="1">
    <location>
        <begin position="131"/>
        <end position="180"/>
    </location>
</feature>
<gene>
    <name evidence="2" type="ORF">AKJ64_02175</name>
</gene>
<sequence length="348" mass="40909">MKKFRDKDYLKSEEGFIFCVIGSIHPKDRSIAYLKYIPRKDGKWEGKEKNYKRIMRQYTMSNLKKTIQFLKDYRKYIYESKVLNIEISTVPLTEIKNHFKPEEKLKQISEEKKRDSLQQKCLDLARVISDKSEVPVDFFGVTGSILLDIHQSFSDIDLVVYGKDNSQRVKKTLINLYEENNNHFGRLASEKLNKWCEKKSNQFPISPEEARIMYKRKWDRGIYKNRLFSMSSVKLDSEVEIDYGDRTYQPEGLVKIEATVSNSTESLFMPSVYQLKNIEVLKGKKPEDIRSVVSYEGFYRDIAREGEKIKVYGKLEKVFDKQKENDYHRVLVGSFEAGGKDFIKPILS</sequence>
<dbReference type="PATRIC" id="fig|1698263.3.peg.619"/>
<evidence type="ECO:0000313" key="3">
    <source>
        <dbReference type="Proteomes" id="UP000070373"/>
    </source>
</evidence>
<reference evidence="2 3" key="1">
    <citation type="journal article" date="2016" name="Sci. Rep.">
        <title>Metabolic traits of an uncultured archaeal lineage -MSBL1- from brine pools of the Red Sea.</title>
        <authorList>
            <person name="Mwirichia R."/>
            <person name="Alam I."/>
            <person name="Rashid M."/>
            <person name="Vinu M."/>
            <person name="Ba-Alawi W."/>
            <person name="Anthony Kamau A."/>
            <person name="Kamanda Ngugi D."/>
            <person name="Goker M."/>
            <person name="Klenk H.P."/>
            <person name="Bajic V."/>
            <person name="Stingl U."/>
        </authorList>
    </citation>
    <scope>NUCLEOTIDE SEQUENCE [LARGE SCALE GENOMIC DNA]</scope>
    <source>
        <strain evidence="2">SCGC-AAA259E17</strain>
    </source>
</reference>
<name>A0A133UF39_9EURY</name>
<accession>A0A133UF39</accession>
<dbReference type="EMBL" id="LHXN01000029">
    <property type="protein sequence ID" value="KXA92805.1"/>
    <property type="molecule type" value="Genomic_DNA"/>
</dbReference>
<keyword evidence="3" id="KW-1185">Reference proteome</keyword>
<protein>
    <recommendedName>
        <fullName evidence="1">Polymerase nucleotidyl transferase domain-containing protein</fullName>
    </recommendedName>
</protein>
<dbReference type="GO" id="GO:0016779">
    <property type="term" value="F:nucleotidyltransferase activity"/>
    <property type="evidence" value="ECO:0007669"/>
    <property type="project" value="InterPro"/>
</dbReference>
<organism evidence="2 3">
    <name type="scientific">candidate division MSBL1 archaeon SCGC-AAA259E17</name>
    <dbReference type="NCBI Taxonomy" id="1698263"/>
    <lineage>
        <taxon>Archaea</taxon>
        <taxon>Methanobacteriati</taxon>
        <taxon>Methanobacteriota</taxon>
        <taxon>candidate division MSBL1</taxon>
    </lineage>
</organism>